<dbReference type="NCBIfam" id="TIGR01167">
    <property type="entry name" value="LPXTG_anchor"/>
    <property type="match status" value="1"/>
</dbReference>
<dbReference type="AlphaFoldDB" id="A0A1Z5IKZ2"/>
<dbReference type="InterPro" id="IPR022263">
    <property type="entry name" value="KxYKxGKxW"/>
</dbReference>
<evidence type="ECO:0000259" key="6">
    <source>
        <dbReference type="PROSITE" id="PS50847"/>
    </source>
</evidence>
<name>A0A1Z5IKZ2_9LACO</name>
<feature type="compositionally biased region" description="Low complexity" evidence="5">
    <location>
        <begin position="737"/>
        <end position="755"/>
    </location>
</feature>
<dbReference type="NCBIfam" id="TIGR03715">
    <property type="entry name" value="KxYKxGKxW"/>
    <property type="match status" value="1"/>
</dbReference>
<feature type="domain" description="Gram-positive cocci surface proteins LPxTG" evidence="6">
    <location>
        <begin position="827"/>
        <end position="860"/>
    </location>
</feature>
<dbReference type="SUPFAM" id="SSF74914">
    <property type="entry name" value="V-region of surface antigen I/II (SA I/II, PAC)"/>
    <property type="match status" value="1"/>
</dbReference>
<feature type="region of interest" description="Disordered" evidence="5">
    <location>
        <begin position="614"/>
        <end position="800"/>
    </location>
</feature>
<accession>A0A1Z5IKZ2</accession>
<dbReference type="InterPro" id="IPR013574">
    <property type="entry name" value="Glucan-bd_C/Surface_Ag-I/II_V"/>
</dbReference>
<evidence type="ECO:0000313" key="8">
    <source>
        <dbReference type="Proteomes" id="UP000198402"/>
    </source>
</evidence>
<keyword evidence="8" id="KW-1185">Reference proteome</keyword>
<evidence type="ECO:0000256" key="5">
    <source>
        <dbReference type="SAM" id="MobiDB-lite"/>
    </source>
</evidence>
<dbReference type="EMBL" id="BCMG01000012">
    <property type="protein sequence ID" value="GAX02101.1"/>
    <property type="molecule type" value="Genomic_DNA"/>
</dbReference>
<evidence type="ECO:0000256" key="1">
    <source>
        <dbReference type="ARBA" id="ARBA00022512"/>
    </source>
</evidence>
<proteinExistence type="predicted"/>
<feature type="compositionally biased region" description="Polar residues" evidence="5">
    <location>
        <begin position="509"/>
        <end position="531"/>
    </location>
</feature>
<dbReference type="Pfam" id="PF19258">
    <property type="entry name" value="KxYKxGKxW_sig"/>
    <property type="match status" value="1"/>
</dbReference>
<keyword evidence="4" id="KW-0572">Peptidoglycan-anchor</keyword>
<keyword evidence="1" id="KW-0134">Cell wall</keyword>
<feature type="compositionally biased region" description="Basic and acidic residues" evidence="5">
    <location>
        <begin position="354"/>
        <end position="367"/>
    </location>
</feature>
<dbReference type="Pfam" id="PF08363">
    <property type="entry name" value="GbpC"/>
    <property type="match status" value="1"/>
</dbReference>
<feature type="region of interest" description="Disordered" evidence="5">
    <location>
        <begin position="71"/>
        <end position="121"/>
    </location>
</feature>
<reference evidence="7 8" key="1">
    <citation type="submission" date="2015-11" db="EMBL/GenBank/DDBJ databases">
        <title>Draft genome sequences of new species of the genus Lactobacillus isolated from orchardgrass silage.</title>
        <authorList>
            <person name="Tohno M."/>
            <person name="Tanizawa Y."/>
            <person name="Arita M."/>
        </authorList>
    </citation>
    <scope>NUCLEOTIDE SEQUENCE [LARGE SCALE GENOMIC DNA]</scope>
    <source>
        <strain evidence="7 8">IWT126</strain>
    </source>
</reference>
<dbReference type="Gene3D" id="2.60.530.10">
    <property type="entry name" value="Major cell-surface adhesin PAc"/>
    <property type="match status" value="1"/>
</dbReference>
<dbReference type="PROSITE" id="PS50847">
    <property type="entry name" value="GRAM_POS_ANCHORING"/>
    <property type="match status" value="1"/>
</dbReference>
<sequence>MRQRRQQNIRLHYKMYKSGRTWIIAGLLAGSMSFFMMPGEVSAKTAVPTTQQENVNKDNVSSKLGEVLLNGGTSTTVSDSTTAADKDASQAGLQHHSENEQQPKKTQSAPSETTDQVKEDDYQQDNRVYNAAMANYQQQEKQYQLKMVKYQQQSNLDQEKKGQYDLEMDNYQQQRELNRAEINQYYLNMENYFQQKILNQAQNNQYNLRMADYQRESRLDQAETNQHALDMTNYQRESGLYDDYLQDSRVLTKEQSLYTKDQEKLALQEADYQQDSRVYKTALILYGTDNIKYALDKGTYSTRLKNYNDEMHQLRQAGITGKNSSEIIQDLTLSHEPGAKMTITTNDPANVQENNKDATTFDDKEGGDSNAEADMSIHISNAPDAKIKVTYTGLKNSRYQGTKINKIVFKFSQIKAQQGHPWVTLKLLNDPLDGFWYYDIKSLRLDANLYGLDNKLINIGDNAQLTIHSLNTYDTNHQPSLVEKVASLGKGDTAEAMMGSSVTAHKDNSLYSDGDNSGGNNDPASSWDNNLSPNEGYGAGIIHVKSGHFALKFSTEIAPTVPTVRTWVEFTTRILKVKGMPEMPGKPKRPMQFNLKPLTPPQLPNNHNVPRLLTPPTPLGQLPKLSQQTKLTPPTPPTQPVRPVKPVMSGHPGGLQRFRSQVPPDAPHVMPGHPGGLQRFRSQVPPDAPHVTPAPKTPTPDAPTPDTSVTPDTPEPATPVAPDTPTTPDTPEPATPVAPDTPTTPDTPEPTIVPDTPEKTVTVKAHTPASPVTPLEPNVPERTTVQGTPTKAGKRTSTGTHAVKLITSSELVPTVPKAATNEKSASLPQTNEQSSSLFGLIGLSLLSLAGVLGLRKKQEN</sequence>
<feature type="region of interest" description="Disordered" evidence="5">
    <location>
        <begin position="343"/>
        <end position="368"/>
    </location>
</feature>
<feature type="compositionally biased region" description="Polar residues" evidence="5">
    <location>
        <begin position="104"/>
        <end position="114"/>
    </location>
</feature>
<comment type="caution">
    <text evidence="7">The sequence shown here is derived from an EMBL/GenBank/DDBJ whole genome shotgun (WGS) entry which is preliminary data.</text>
</comment>
<dbReference type="Pfam" id="PF00746">
    <property type="entry name" value="Gram_pos_anchor"/>
    <property type="match status" value="1"/>
</dbReference>
<keyword evidence="2" id="KW-0964">Secreted</keyword>
<feature type="compositionally biased region" description="Low complexity" evidence="5">
    <location>
        <begin position="73"/>
        <end position="83"/>
    </location>
</feature>
<evidence type="ECO:0000256" key="2">
    <source>
        <dbReference type="ARBA" id="ARBA00022525"/>
    </source>
</evidence>
<feature type="region of interest" description="Disordered" evidence="5">
    <location>
        <begin position="505"/>
        <end position="531"/>
    </location>
</feature>
<evidence type="ECO:0000256" key="3">
    <source>
        <dbReference type="ARBA" id="ARBA00022729"/>
    </source>
</evidence>
<dbReference type="InterPro" id="IPR036234">
    <property type="entry name" value="SA_I/II_PAC_V_sf"/>
</dbReference>
<dbReference type="RefSeq" id="WP_133286368.1">
    <property type="nucleotide sequence ID" value="NZ_BCMG01000012.1"/>
</dbReference>
<gene>
    <name evidence="7" type="ORF">IWT126_02165</name>
</gene>
<protein>
    <recommendedName>
        <fullName evidence="6">Gram-positive cocci surface proteins LPxTG domain-containing protein</fullName>
    </recommendedName>
</protein>
<evidence type="ECO:0000313" key="7">
    <source>
        <dbReference type="EMBL" id="GAX02101.1"/>
    </source>
</evidence>
<dbReference type="Proteomes" id="UP000198402">
    <property type="component" value="Unassembled WGS sequence"/>
</dbReference>
<keyword evidence="3" id="KW-0732">Signal</keyword>
<dbReference type="OrthoDB" id="2256803at2"/>
<feature type="compositionally biased region" description="Low complexity" evidence="5">
    <location>
        <begin position="619"/>
        <end position="632"/>
    </location>
</feature>
<organism evidence="7 8">
    <name type="scientific">Secundilactobacillus silagei JCM 19001</name>
    <dbReference type="NCBI Taxonomy" id="1302250"/>
    <lineage>
        <taxon>Bacteria</taxon>
        <taxon>Bacillati</taxon>
        <taxon>Bacillota</taxon>
        <taxon>Bacilli</taxon>
        <taxon>Lactobacillales</taxon>
        <taxon>Lactobacillaceae</taxon>
        <taxon>Secundilactobacillus</taxon>
    </lineage>
</organism>
<dbReference type="STRING" id="1302250.GCA_001313225_02688"/>
<feature type="compositionally biased region" description="Polar residues" evidence="5">
    <location>
        <begin position="781"/>
        <end position="800"/>
    </location>
</feature>
<dbReference type="InterPro" id="IPR019931">
    <property type="entry name" value="LPXTG_anchor"/>
</dbReference>
<evidence type="ECO:0000256" key="4">
    <source>
        <dbReference type="ARBA" id="ARBA00023088"/>
    </source>
</evidence>
<feature type="compositionally biased region" description="Polar residues" evidence="5">
    <location>
        <begin position="343"/>
        <end position="353"/>
    </location>
</feature>